<dbReference type="EMBL" id="CP042326">
    <property type="protein sequence ID" value="QDZ38594.1"/>
    <property type="molecule type" value="Genomic_DNA"/>
</dbReference>
<dbReference type="PANTHER" id="PTHR19288">
    <property type="entry name" value="4-NITROPHENYLPHOSPHATASE-RELATED"/>
    <property type="match status" value="1"/>
</dbReference>
<evidence type="ECO:0000313" key="2">
    <source>
        <dbReference type="Proteomes" id="UP000318453"/>
    </source>
</evidence>
<dbReference type="Pfam" id="PF13242">
    <property type="entry name" value="Hydrolase_like"/>
    <property type="match status" value="1"/>
</dbReference>
<name>A0A5B8NI10_9CHRO</name>
<keyword evidence="2" id="KW-1185">Reference proteome</keyword>
<proteinExistence type="predicted"/>
<dbReference type="InterPro" id="IPR023214">
    <property type="entry name" value="HAD_sf"/>
</dbReference>
<dbReference type="GO" id="GO:0005737">
    <property type="term" value="C:cytoplasm"/>
    <property type="evidence" value="ECO:0007669"/>
    <property type="project" value="TreeGrafter"/>
</dbReference>
<gene>
    <name evidence="1" type="ORF">FRE64_00730</name>
</gene>
<dbReference type="Proteomes" id="UP000318453">
    <property type="component" value="Chromosome"/>
</dbReference>
<dbReference type="PANTHER" id="PTHR19288:SF25">
    <property type="entry name" value="PHOSPHATIDYLGLYCEROPHOSPHATASE GEP4, MITOCHONDRIAL"/>
    <property type="match status" value="1"/>
</dbReference>
<accession>A0A5B8NI10</accession>
<protein>
    <submittedName>
        <fullName evidence="1">YqeG family HAD IIIA-type phosphatase</fullName>
    </submittedName>
</protein>
<dbReference type="InterPro" id="IPR010021">
    <property type="entry name" value="PGPP1/Gep4"/>
</dbReference>
<reference evidence="1" key="1">
    <citation type="submission" date="2019-08" db="EMBL/GenBank/DDBJ databases">
        <title>Carotenoids and Carotenoid Binding Proteins in the Halophilic Cyanobacterium Euhalothece sp. ZM00.</title>
        <authorList>
            <person name="Cho S.M."/>
            <person name="Song J.Y."/>
            <person name="Park Y.-I."/>
        </authorList>
    </citation>
    <scope>NUCLEOTIDE SEQUENCE [LARGE SCALE GENOMIC DNA]</scope>
    <source>
        <strain evidence="1">Z-M001</strain>
    </source>
</reference>
<dbReference type="OrthoDB" id="9787572at2"/>
<dbReference type="Gene3D" id="3.40.50.1000">
    <property type="entry name" value="HAD superfamily/HAD-like"/>
    <property type="match status" value="1"/>
</dbReference>
<dbReference type="AlphaFoldDB" id="A0A5B8NI10"/>
<dbReference type="RefSeq" id="WP_146294205.1">
    <property type="nucleotide sequence ID" value="NZ_CP042326.1"/>
</dbReference>
<evidence type="ECO:0000313" key="1">
    <source>
        <dbReference type="EMBL" id="QDZ38594.1"/>
    </source>
</evidence>
<dbReference type="SUPFAM" id="SSF56784">
    <property type="entry name" value="HAD-like"/>
    <property type="match status" value="1"/>
</dbReference>
<dbReference type="GO" id="GO:0008962">
    <property type="term" value="F:phosphatidylglycerophosphatase activity"/>
    <property type="evidence" value="ECO:0007669"/>
    <property type="project" value="InterPro"/>
</dbReference>
<organism evidence="1 2">
    <name type="scientific">Euhalothece natronophila Z-M001</name>
    <dbReference type="NCBI Taxonomy" id="522448"/>
    <lineage>
        <taxon>Bacteria</taxon>
        <taxon>Bacillati</taxon>
        <taxon>Cyanobacteriota</taxon>
        <taxon>Cyanophyceae</taxon>
        <taxon>Oscillatoriophycideae</taxon>
        <taxon>Chroococcales</taxon>
        <taxon>Halothecacae</taxon>
        <taxon>Halothece cluster</taxon>
        <taxon>Euhalothece</taxon>
    </lineage>
</organism>
<dbReference type="InterPro" id="IPR036412">
    <property type="entry name" value="HAD-like_sf"/>
</dbReference>
<sequence length="183" mass="20698">MKNLLQPDLVLGKPITDLTPEILNSYNLKGLILDVDDTLVPKKSRQASDELMAWLQEIRPVTKIWLVSNNFNKTRIGGIANTLNLPYLLAAKKPSRKSLRQAAAAMELRFNEIAMVGDRVFTDVLAGNRLQLFTILVEPMFDPTLLHRDYPIHRLEVKISQLLGVTFPDHQQTSPPQTDQPFS</sequence>
<dbReference type="NCBIfam" id="TIGR01668">
    <property type="entry name" value="YqeG_hyp_ppase"/>
    <property type="match status" value="1"/>
</dbReference>
<dbReference type="KEGG" id="enn:FRE64_00730"/>